<reference evidence="1" key="1">
    <citation type="submission" date="2022-11" db="EMBL/GenBank/DDBJ databases">
        <title>Lacrimispora xylanolytica sy1, complete genome.</title>
        <authorList>
            <person name="Choi S."/>
        </authorList>
    </citation>
    <scope>NUCLEOTIDE SEQUENCE</scope>
    <source>
        <strain evidence="1">Sy1</strain>
    </source>
</reference>
<organism evidence="1 2">
    <name type="scientific">Lacrimispora xylanolytica</name>
    <dbReference type="NCBI Taxonomy" id="29375"/>
    <lineage>
        <taxon>Bacteria</taxon>
        <taxon>Bacillati</taxon>
        <taxon>Bacillota</taxon>
        <taxon>Clostridia</taxon>
        <taxon>Lachnospirales</taxon>
        <taxon>Lachnospiraceae</taxon>
        <taxon>Lacrimispora</taxon>
    </lineage>
</organism>
<keyword evidence="2" id="KW-1185">Reference proteome</keyword>
<name>A0ABY7ACM4_9FIRM</name>
<evidence type="ECO:0000313" key="1">
    <source>
        <dbReference type="EMBL" id="WAJ24023.1"/>
    </source>
</evidence>
<evidence type="ECO:0000313" key="2">
    <source>
        <dbReference type="Proteomes" id="UP001163115"/>
    </source>
</evidence>
<sequence>MTDNKFGMSFSEISEIRPMNPETAAHNIALAYIQSAFRSSELPADGYIAQDSIFPIANVYVDAYNFAYNFIAHENKLIDEAE</sequence>
<protein>
    <submittedName>
        <fullName evidence="1">Uncharacterized protein</fullName>
    </submittedName>
</protein>
<proteinExistence type="predicted"/>
<dbReference type="Proteomes" id="UP001163115">
    <property type="component" value="Chromosome"/>
</dbReference>
<dbReference type="RefSeq" id="WP_268115256.1">
    <property type="nucleotide sequence ID" value="NZ_CP113524.1"/>
</dbReference>
<accession>A0ABY7ACM4</accession>
<dbReference type="EMBL" id="CP113524">
    <property type="protein sequence ID" value="WAJ24023.1"/>
    <property type="molecule type" value="Genomic_DNA"/>
</dbReference>
<gene>
    <name evidence="1" type="ORF">OW255_00390</name>
</gene>